<keyword evidence="2" id="KW-1185">Reference proteome</keyword>
<name>A0A504JKB5_9FLAO</name>
<gene>
    <name evidence="1" type="ORF">FHK87_03220</name>
</gene>
<accession>A0A504JKB5</accession>
<dbReference type="RefSeq" id="WP_140589697.1">
    <property type="nucleotide sequence ID" value="NZ_VFWZ01000001.1"/>
</dbReference>
<proteinExistence type="predicted"/>
<sequence>MMIVFSNKISIDNNDFFRNGGKRLSFRDYSHIYQKIKTWIDLKDDRSVRVFTYNDTYKLKENIVKRLSCLLDKKESPPENITDKELKKWLKKNPREIVEILGKKISIGGLGLMPPPLDREIITYNKLLTIVDSCIDTNSPLYIKIEEDNYN</sequence>
<evidence type="ECO:0000313" key="1">
    <source>
        <dbReference type="EMBL" id="TPN89252.1"/>
    </source>
</evidence>
<comment type="caution">
    <text evidence="1">The sequence shown here is derived from an EMBL/GenBank/DDBJ whole genome shotgun (WGS) entry which is preliminary data.</text>
</comment>
<evidence type="ECO:0000313" key="2">
    <source>
        <dbReference type="Proteomes" id="UP000315540"/>
    </source>
</evidence>
<reference evidence="1 2" key="1">
    <citation type="submission" date="2019-06" db="EMBL/GenBank/DDBJ databases">
        <authorList>
            <person name="Meng X."/>
        </authorList>
    </citation>
    <scope>NUCLEOTIDE SEQUENCE [LARGE SCALE GENOMIC DNA]</scope>
    <source>
        <strain evidence="1 2">M625</strain>
    </source>
</reference>
<dbReference type="EMBL" id="VFWZ01000001">
    <property type="protein sequence ID" value="TPN89252.1"/>
    <property type="molecule type" value="Genomic_DNA"/>
</dbReference>
<dbReference type="OrthoDB" id="9843174at2"/>
<organism evidence="1 2">
    <name type="scientific">Aquimarina algicola</name>
    <dbReference type="NCBI Taxonomy" id="2589995"/>
    <lineage>
        <taxon>Bacteria</taxon>
        <taxon>Pseudomonadati</taxon>
        <taxon>Bacteroidota</taxon>
        <taxon>Flavobacteriia</taxon>
        <taxon>Flavobacteriales</taxon>
        <taxon>Flavobacteriaceae</taxon>
        <taxon>Aquimarina</taxon>
    </lineage>
</organism>
<dbReference type="Proteomes" id="UP000315540">
    <property type="component" value="Unassembled WGS sequence"/>
</dbReference>
<dbReference type="AlphaFoldDB" id="A0A504JKB5"/>
<protein>
    <submittedName>
        <fullName evidence="1">Uncharacterized protein</fullName>
    </submittedName>
</protein>